<dbReference type="InterPro" id="IPR003781">
    <property type="entry name" value="CoA-bd"/>
</dbReference>
<dbReference type="SUPFAM" id="SSF51735">
    <property type="entry name" value="NAD(P)-binding Rossmann-fold domains"/>
    <property type="match status" value="1"/>
</dbReference>
<dbReference type="SMART" id="SM00881">
    <property type="entry name" value="CoA_binding"/>
    <property type="match status" value="1"/>
</dbReference>
<evidence type="ECO:0000259" key="1">
    <source>
        <dbReference type="SMART" id="SM00881"/>
    </source>
</evidence>
<dbReference type="KEGG" id="schv:BRCON_2088"/>
<proteinExistence type="predicted"/>
<gene>
    <name evidence="2" type="ORF">BRCON_2088</name>
</gene>
<protein>
    <recommendedName>
        <fullName evidence="1">CoA-binding domain-containing protein</fullName>
    </recommendedName>
</protein>
<reference evidence="2 3" key="1">
    <citation type="submission" date="2018-05" db="EMBL/GenBank/DDBJ databases">
        <title>A metagenomic window into the 2 km-deep terrestrial subsurface aquifer revealed taxonomically and functionally diverse microbial community comprising novel uncultured bacterial lineages.</title>
        <authorList>
            <person name="Kadnikov V.V."/>
            <person name="Mardanov A.V."/>
            <person name="Beletsky A.V."/>
            <person name="Banks D."/>
            <person name="Pimenov N.V."/>
            <person name="Frank Y.A."/>
            <person name="Karnachuk O.V."/>
            <person name="Ravin N.V."/>
        </authorList>
    </citation>
    <scope>NUCLEOTIDE SEQUENCE [LARGE SCALE GENOMIC DNA]</scope>
    <source>
        <strain evidence="2">BY</strain>
    </source>
</reference>
<sequence length="122" mass="13198">MRIAVIGASTNRNKYGNKALRAYQKRGHEVFAVNPNAREVEGLPAYARVTDIPGGPLDRALLYVPPQIGLRVLDDCAAKGVAEVWVNPGAESEELFQRAQELGLKTVYACAILDIGDSPHAL</sequence>
<dbReference type="AlphaFoldDB" id="A0A2Z4Y8W2"/>
<dbReference type="Pfam" id="PF13380">
    <property type="entry name" value="CoA_binding_2"/>
    <property type="match status" value="1"/>
</dbReference>
<organism evidence="2 3">
    <name type="scientific">Sumerlaea chitinivorans</name>
    <dbReference type="NCBI Taxonomy" id="2250252"/>
    <lineage>
        <taxon>Bacteria</taxon>
        <taxon>Candidatus Sumerlaeota</taxon>
        <taxon>Candidatus Sumerlaeia</taxon>
        <taxon>Candidatus Sumerlaeales</taxon>
        <taxon>Candidatus Sumerlaeaceae</taxon>
        <taxon>Candidatus Sumerlaea</taxon>
    </lineage>
</organism>
<dbReference type="EMBL" id="CP030759">
    <property type="protein sequence ID" value="AXA36865.1"/>
    <property type="molecule type" value="Genomic_DNA"/>
</dbReference>
<dbReference type="Gene3D" id="3.40.50.720">
    <property type="entry name" value="NAD(P)-binding Rossmann-like Domain"/>
    <property type="match status" value="1"/>
</dbReference>
<dbReference type="InterPro" id="IPR036291">
    <property type="entry name" value="NAD(P)-bd_dom_sf"/>
</dbReference>
<dbReference type="Proteomes" id="UP000262583">
    <property type="component" value="Chromosome"/>
</dbReference>
<accession>A0A2Z4Y8W2</accession>
<evidence type="ECO:0000313" key="3">
    <source>
        <dbReference type="Proteomes" id="UP000262583"/>
    </source>
</evidence>
<feature type="domain" description="CoA-binding" evidence="1">
    <location>
        <begin position="1"/>
        <end position="90"/>
    </location>
</feature>
<name>A0A2Z4Y8W2_SUMC1</name>
<dbReference type="PANTHER" id="PTHR33303:SF2">
    <property type="entry name" value="COA-BINDING DOMAIN-CONTAINING PROTEIN"/>
    <property type="match status" value="1"/>
</dbReference>
<dbReference type="PANTHER" id="PTHR33303">
    <property type="entry name" value="CYTOPLASMIC PROTEIN-RELATED"/>
    <property type="match status" value="1"/>
</dbReference>
<evidence type="ECO:0000313" key="2">
    <source>
        <dbReference type="EMBL" id="AXA36865.1"/>
    </source>
</evidence>